<dbReference type="GO" id="GO:0006351">
    <property type="term" value="P:DNA-templated transcription"/>
    <property type="evidence" value="ECO:0007669"/>
    <property type="project" value="InterPro"/>
</dbReference>
<dbReference type="InterPro" id="IPR007219">
    <property type="entry name" value="XnlR_reg_dom"/>
</dbReference>
<keyword evidence="6" id="KW-0539">Nucleus</keyword>
<dbReference type="OrthoDB" id="4161332at2759"/>
<dbReference type="SMART" id="SM00906">
    <property type="entry name" value="Fungal_trans"/>
    <property type="match status" value="1"/>
</dbReference>
<gene>
    <name evidence="8" type="ORF">CNYM01_05727</name>
</gene>
<evidence type="ECO:0000256" key="1">
    <source>
        <dbReference type="ARBA" id="ARBA00022723"/>
    </source>
</evidence>
<evidence type="ECO:0000313" key="9">
    <source>
        <dbReference type="Proteomes" id="UP000070054"/>
    </source>
</evidence>
<proteinExistence type="predicted"/>
<dbReference type="CDD" id="cd12148">
    <property type="entry name" value="fungal_TF_MHR"/>
    <property type="match status" value="1"/>
</dbReference>
<comment type="caution">
    <text evidence="8">The sequence shown here is derived from an EMBL/GenBank/DDBJ whole genome shotgun (WGS) entry which is preliminary data.</text>
</comment>
<evidence type="ECO:0000256" key="4">
    <source>
        <dbReference type="ARBA" id="ARBA00023125"/>
    </source>
</evidence>
<protein>
    <recommendedName>
        <fullName evidence="7">Xylanolytic transcriptional activator regulatory domain-containing protein</fullName>
    </recommendedName>
</protein>
<evidence type="ECO:0000259" key="7">
    <source>
        <dbReference type="SMART" id="SM00906"/>
    </source>
</evidence>
<evidence type="ECO:0000256" key="5">
    <source>
        <dbReference type="ARBA" id="ARBA00023163"/>
    </source>
</evidence>
<feature type="domain" description="Xylanolytic transcriptional activator regulatory" evidence="7">
    <location>
        <begin position="85"/>
        <end position="167"/>
    </location>
</feature>
<dbReference type="PANTHER" id="PTHR31313:SF86">
    <property type="entry name" value="ZN(2)-C6 FUNGAL-TYPE DOMAIN-CONTAINING PROTEIN"/>
    <property type="match status" value="1"/>
</dbReference>
<dbReference type="EMBL" id="JEMN01001220">
    <property type="protein sequence ID" value="KXH43799.1"/>
    <property type="molecule type" value="Genomic_DNA"/>
</dbReference>
<dbReference type="Pfam" id="PF04082">
    <property type="entry name" value="Fungal_trans"/>
    <property type="match status" value="1"/>
</dbReference>
<dbReference type="PANTHER" id="PTHR31313">
    <property type="entry name" value="TY1 ENHANCER ACTIVATOR"/>
    <property type="match status" value="1"/>
</dbReference>
<organism evidence="8 9">
    <name type="scientific">Colletotrichum nymphaeae SA-01</name>
    <dbReference type="NCBI Taxonomy" id="1460502"/>
    <lineage>
        <taxon>Eukaryota</taxon>
        <taxon>Fungi</taxon>
        <taxon>Dikarya</taxon>
        <taxon>Ascomycota</taxon>
        <taxon>Pezizomycotina</taxon>
        <taxon>Sordariomycetes</taxon>
        <taxon>Hypocreomycetidae</taxon>
        <taxon>Glomerellales</taxon>
        <taxon>Glomerellaceae</taxon>
        <taxon>Colletotrichum</taxon>
        <taxon>Colletotrichum acutatum species complex</taxon>
    </lineage>
</organism>
<keyword evidence="4" id="KW-0238">DNA-binding</keyword>
<dbReference type="AlphaFoldDB" id="A0A135T6Q4"/>
<dbReference type="GO" id="GO:0003677">
    <property type="term" value="F:DNA binding"/>
    <property type="evidence" value="ECO:0007669"/>
    <property type="project" value="UniProtKB-KW"/>
</dbReference>
<dbReference type="Proteomes" id="UP000070054">
    <property type="component" value="Unassembled WGS sequence"/>
</dbReference>
<name>A0A135T6Q4_9PEZI</name>
<keyword evidence="9" id="KW-1185">Reference proteome</keyword>
<sequence length="174" mass="19786">MDSIFKNGHYVNKLLLNVIFLQSSLFTDLSIIRTCPEDPSTTGMGFYNRFKELFPQHVDNPTMPTVLALVVCGVCLVPYGKQSAEWVYCGMAYRMMVDLGYHLDMPSGTDPEPKNGVSVTETEMRRRICWVAYASGKFQSLYLGRPPSLLFQNGNISKEFLGSSEEMEQWNESW</sequence>
<dbReference type="GO" id="GO:0008270">
    <property type="term" value="F:zinc ion binding"/>
    <property type="evidence" value="ECO:0007669"/>
    <property type="project" value="InterPro"/>
</dbReference>
<accession>A0A135T6Q4</accession>
<evidence type="ECO:0000256" key="6">
    <source>
        <dbReference type="ARBA" id="ARBA00023242"/>
    </source>
</evidence>
<reference evidence="8 9" key="1">
    <citation type="submission" date="2014-02" db="EMBL/GenBank/DDBJ databases">
        <title>The genome sequence of Colletotrichum nymphaeae SA-01.</title>
        <authorList>
            <person name="Baroncelli R."/>
            <person name="Thon M.R."/>
        </authorList>
    </citation>
    <scope>NUCLEOTIDE SEQUENCE [LARGE SCALE GENOMIC DNA]</scope>
    <source>
        <strain evidence="8 9">SA-01</strain>
    </source>
</reference>
<evidence type="ECO:0000256" key="3">
    <source>
        <dbReference type="ARBA" id="ARBA00023015"/>
    </source>
</evidence>
<keyword evidence="2" id="KW-0862">Zinc</keyword>
<keyword evidence="5" id="KW-0804">Transcription</keyword>
<evidence type="ECO:0000313" key="8">
    <source>
        <dbReference type="EMBL" id="KXH43799.1"/>
    </source>
</evidence>
<keyword evidence="3" id="KW-0805">Transcription regulation</keyword>
<dbReference type="InterPro" id="IPR051615">
    <property type="entry name" value="Transcr_Regulatory_Elem"/>
</dbReference>
<evidence type="ECO:0000256" key="2">
    <source>
        <dbReference type="ARBA" id="ARBA00022833"/>
    </source>
</evidence>
<keyword evidence="1" id="KW-0479">Metal-binding</keyword>